<proteinExistence type="predicted"/>
<protein>
    <submittedName>
        <fullName evidence="2">Uncharacterized protein</fullName>
    </submittedName>
</protein>
<feature type="transmembrane region" description="Helical" evidence="1">
    <location>
        <begin position="7"/>
        <end position="28"/>
    </location>
</feature>
<dbReference type="RefSeq" id="WP_088906118.1">
    <property type="nucleotide sequence ID" value="NZ_CP018145.1"/>
</dbReference>
<dbReference type="KEGG" id="bfm:BP422_00730"/>
<keyword evidence="1" id="KW-0472">Membrane</keyword>
<name>A0A220MBS4_9BACL</name>
<organism evidence="2 3">
    <name type="scientific">Brevibacillus formosus</name>
    <dbReference type="NCBI Taxonomy" id="54913"/>
    <lineage>
        <taxon>Bacteria</taxon>
        <taxon>Bacillati</taxon>
        <taxon>Bacillota</taxon>
        <taxon>Bacilli</taxon>
        <taxon>Bacillales</taxon>
        <taxon>Paenibacillaceae</taxon>
        <taxon>Brevibacillus</taxon>
    </lineage>
</organism>
<dbReference type="EMBL" id="CP018145">
    <property type="protein sequence ID" value="ASJ52190.1"/>
    <property type="molecule type" value="Genomic_DNA"/>
</dbReference>
<sequence length="60" mass="6505">MLDQFVRWLLAAILLISSISLSVVYLLHDYVAEVHAASAIPLAIVVGLSAIAVAIYERKP</sequence>
<gene>
    <name evidence="2" type="ORF">BP422_00730</name>
</gene>
<accession>A0A220MBS4</accession>
<dbReference type="Proteomes" id="UP000197781">
    <property type="component" value="Chromosome"/>
</dbReference>
<dbReference type="AlphaFoldDB" id="A0A220MBS4"/>
<reference evidence="2 3" key="1">
    <citation type="submission" date="2016-11" db="EMBL/GenBank/DDBJ databases">
        <authorList>
            <person name="Jaros S."/>
            <person name="Januszkiewicz K."/>
            <person name="Wedrychowicz H."/>
        </authorList>
    </citation>
    <scope>NUCLEOTIDE SEQUENCE [LARGE SCALE GENOMIC DNA]</scope>
    <source>
        <strain evidence="2 3">NF2</strain>
    </source>
</reference>
<evidence type="ECO:0000313" key="2">
    <source>
        <dbReference type="EMBL" id="ASJ52190.1"/>
    </source>
</evidence>
<keyword evidence="1" id="KW-1133">Transmembrane helix</keyword>
<evidence type="ECO:0000256" key="1">
    <source>
        <dbReference type="SAM" id="Phobius"/>
    </source>
</evidence>
<feature type="transmembrane region" description="Helical" evidence="1">
    <location>
        <begin position="34"/>
        <end position="56"/>
    </location>
</feature>
<evidence type="ECO:0000313" key="3">
    <source>
        <dbReference type="Proteomes" id="UP000197781"/>
    </source>
</evidence>
<keyword evidence="1" id="KW-0812">Transmembrane</keyword>